<proteinExistence type="predicted"/>
<dbReference type="AlphaFoldDB" id="A0AAV4S4F5"/>
<accession>A0AAV4S4F5</accession>
<organism evidence="1 2">
    <name type="scientific">Caerostris extrusa</name>
    <name type="common">Bark spider</name>
    <name type="synonym">Caerostris bankana</name>
    <dbReference type="NCBI Taxonomy" id="172846"/>
    <lineage>
        <taxon>Eukaryota</taxon>
        <taxon>Metazoa</taxon>
        <taxon>Ecdysozoa</taxon>
        <taxon>Arthropoda</taxon>
        <taxon>Chelicerata</taxon>
        <taxon>Arachnida</taxon>
        <taxon>Araneae</taxon>
        <taxon>Araneomorphae</taxon>
        <taxon>Entelegynae</taxon>
        <taxon>Araneoidea</taxon>
        <taxon>Araneidae</taxon>
        <taxon>Caerostris</taxon>
    </lineage>
</organism>
<comment type="caution">
    <text evidence="1">The sequence shown here is derived from an EMBL/GenBank/DDBJ whole genome shotgun (WGS) entry which is preliminary data.</text>
</comment>
<evidence type="ECO:0000313" key="1">
    <source>
        <dbReference type="EMBL" id="GIY28081.1"/>
    </source>
</evidence>
<name>A0AAV4S4F5_CAEEX</name>
<dbReference type="Proteomes" id="UP001054945">
    <property type="component" value="Unassembled WGS sequence"/>
</dbReference>
<dbReference type="EMBL" id="BPLR01008902">
    <property type="protein sequence ID" value="GIY28081.1"/>
    <property type="molecule type" value="Genomic_DNA"/>
</dbReference>
<keyword evidence="2" id="KW-1185">Reference proteome</keyword>
<gene>
    <name evidence="1" type="ORF">CEXT_683911</name>
</gene>
<reference evidence="1 2" key="1">
    <citation type="submission" date="2021-06" db="EMBL/GenBank/DDBJ databases">
        <title>Caerostris extrusa draft genome.</title>
        <authorList>
            <person name="Kono N."/>
            <person name="Arakawa K."/>
        </authorList>
    </citation>
    <scope>NUCLEOTIDE SEQUENCE [LARGE SCALE GENOMIC DNA]</scope>
</reference>
<sequence length="83" mass="9214">MKSTYCPRPLAEEAKKSPAYIPGAPWLFGGGHQRLPFYARPVTSRPTSFPAGCGFLERAVKGKIRKRCSERDANDVFTLDGVR</sequence>
<evidence type="ECO:0000313" key="2">
    <source>
        <dbReference type="Proteomes" id="UP001054945"/>
    </source>
</evidence>
<protein>
    <submittedName>
        <fullName evidence="1">Uncharacterized protein</fullName>
    </submittedName>
</protein>